<dbReference type="InterPro" id="IPR001173">
    <property type="entry name" value="Glyco_trans_2-like"/>
</dbReference>
<sequence length="234" mass="26879">MDKKVSVVLAAFDGEKYIKSQILSILPQLRNQDELIVTLDPGTDKTESEVLNIHDSRIRLLKGPGQGILKNVENGLKSATGDYIFLSDQDDVWHPQKVRKVLEQLNQKDTLLVLHDCRLVDEALNELEPSYFRYHGTKRGFLNNLIRNSFIGCCMAFNRSLLNAALPFPSQLPMHDQWLGLVAEKKGNVVYLPEPLLDYRRHNNNQSSLQHAGILTMIQWRIWLIRALKERKLL</sequence>
<dbReference type="PANTHER" id="PTHR22916:SF3">
    <property type="entry name" value="UDP-GLCNAC:BETAGAL BETA-1,3-N-ACETYLGLUCOSAMINYLTRANSFERASE-LIKE PROTEIN 1"/>
    <property type="match status" value="1"/>
</dbReference>
<dbReference type="GO" id="GO:0016758">
    <property type="term" value="F:hexosyltransferase activity"/>
    <property type="evidence" value="ECO:0007669"/>
    <property type="project" value="UniProtKB-ARBA"/>
</dbReference>
<dbReference type="SUPFAM" id="SSF53448">
    <property type="entry name" value="Nucleotide-diphospho-sugar transferases"/>
    <property type="match status" value="1"/>
</dbReference>
<evidence type="ECO:0000313" key="3">
    <source>
        <dbReference type="Proteomes" id="UP000186758"/>
    </source>
</evidence>
<feature type="domain" description="Glycosyltransferase 2-like" evidence="1">
    <location>
        <begin position="6"/>
        <end position="163"/>
    </location>
</feature>
<organism evidence="2 3">
    <name type="scientific">Faecalibaculum rodentium</name>
    <dbReference type="NCBI Taxonomy" id="1702221"/>
    <lineage>
        <taxon>Bacteria</taxon>
        <taxon>Bacillati</taxon>
        <taxon>Bacillota</taxon>
        <taxon>Erysipelotrichia</taxon>
        <taxon>Erysipelotrichales</taxon>
        <taxon>Erysipelotrichaceae</taxon>
        <taxon>Faecalibaculum</taxon>
    </lineage>
</organism>
<dbReference type="RefSeq" id="WP_075885686.1">
    <property type="nucleotide sequence ID" value="NZ_CAPQAZ010000003.1"/>
</dbReference>
<name>A0A1Q9YJ44_9FIRM</name>
<accession>A0A1Q9YJ44</accession>
<dbReference type="Pfam" id="PF00535">
    <property type="entry name" value="Glycos_transf_2"/>
    <property type="match status" value="1"/>
</dbReference>
<evidence type="ECO:0000313" key="2">
    <source>
        <dbReference type="EMBL" id="OLU44426.1"/>
    </source>
</evidence>
<dbReference type="EMBL" id="MPJZ01000070">
    <property type="protein sequence ID" value="OLU44426.1"/>
    <property type="molecule type" value="Genomic_DNA"/>
</dbReference>
<proteinExistence type="predicted"/>
<reference evidence="2 3" key="1">
    <citation type="submission" date="2016-11" db="EMBL/GenBank/DDBJ databases">
        <title>Description of two novel members of the family Erysipelotrichaceae: Ileibacterium lipovorans gen. nov., sp. nov. and Dubosiella newyorkensis, gen. nov., sp. nov.</title>
        <authorList>
            <person name="Cox L.M."/>
            <person name="Sohn J."/>
            <person name="Tyrrell K.L."/>
            <person name="Citron D.M."/>
            <person name="Lawson P.A."/>
            <person name="Patel N.B."/>
            <person name="Iizumi T."/>
            <person name="Perez-Perez G.I."/>
            <person name="Goldstein E.J."/>
            <person name="Blaser M.J."/>
        </authorList>
    </citation>
    <scope>NUCLEOTIDE SEQUENCE [LARGE SCALE GENOMIC DNA]</scope>
    <source>
        <strain evidence="2 3">NYU-BL-K8</strain>
    </source>
</reference>
<protein>
    <recommendedName>
        <fullName evidence="1">Glycosyltransferase 2-like domain-containing protein</fullName>
    </recommendedName>
</protein>
<dbReference type="CDD" id="cd04196">
    <property type="entry name" value="GT_2_like_d"/>
    <property type="match status" value="1"/>
</dbReference>
<comment type="caution">
    <text evidence="2">The sequence shown here is derived from an EMBL/GenBank/DDBJ whole genome shotgun (WGS) entry which is preliminary data.</text>
</comment>
<dbReference type="Gene3D" id="3.90.550.10">
    <property type="entry name" value="Spore Coat Polysaccharide Biosynthesis Protein SpsA, Chain A"/>
    <property type="match status" value="1"/>
</dbReference>
<dbReference type="Proteomes" id="UP000186758">
    <property type="component" value="Unassembled WGS sequence"/>
</dbReference>
<evidence type="ECO:0000259" key="1">
    <source>
        <dbReference type="Pfam" id="PF00535"/>
    </source>
</evidence>
<gene>
    <name evidence="2" type="ORF">BO223_08430</name>
</gene>
<dbReference type="InterPro" id="IPR029044">
    <property type="entry name" value="Nucleotide-diphossugar_trans"/>
</dbReference>
<dbReference type="AlphaFoldDB" id="A0A1Q9YJ44"/>
<dbReference type="PANTHER" id="PTHR22916">
    <property type="entry name" value="GLYCOSYLTRANSFERASE"/>
    <property type="match status" value="1"/>
</dbReference>